<keyword evidence="3" id="KW-1185">Reference proteome</keyword>
<sequence>MKKLTSLQQEIVNILVKCDADYARPVNSRELGETLRVSPSYIREQVKDLLESKLISVRRGPGGGYFLNQRWKKMKVFIDGKEYKKGYSNDISKAFNELEKFVITSNKIIKEMKINGLPYDSVNLQEELKKADAIIEIETQTPEELILESMETAVEYLPRLENGLKQVSELIQKGEDGEAISLFITSIDGLEWFGTILTHIDRWVVKGEKHSEEYNSKLRELLNAWENQDMVLISDILEYEICPFLNKSRIAIENFLEGEKNN</sequence>
<proteinExistence type="predicted"/>
<dbReference type="Gene3D" id="1.10.10.10">
    <property type="entry name" value="Winged helix-like DNA-binding domain superfamily/Winged helix DNA-binding domain"/>
    <property type="match status" value="1"/>
</dbReference>
<reference evidence="2" key="1">
    <citation type="submission" date="2020-07" db="EMBL/GenBank/DDBJ databases">
        <title>Koleobacter methoxysyntrophicus gen. nov., sp. nov., a novel anaerobic bacterium isolated from deep subsurface oil field and proposal of Koleobacterales ord. nov. in the phylum Firmicutes.</title>
        <authorList>
            <person name="Sakamoto S."/>
            <person name="Tamaki H."/>
        </authorList>
    </citation>
    <scope>NUCLEOTIDE SEQUENCE</scope>
    <source>
        <strain evidence="2">NRmbB1</strain>
    </source>
</reference>
<dbReference type="InterPro" id="IPR036388">
    <property type="entry name" value="WH-like_DNA-bd_sf"/>
</dbReference>
<dbReference type="InterPro" id="IPR058355">
    <property type="entry name" value="DUF8042"/>
</dbReference>
<dbReference type="Pfam" id="PF26154">
    <property type="entry name" value="DUF8042"/>
    <property type="match status" value="1"/>
</dbReference>
<dbReference type="RefSeq" id="WP_206707714.1">
    <property type="nucleotide sequence ID" value="NZ_CP059066.1"/>
</dbReference>
<dbReference type="AlphaFoldDB" id="A0A8A0RR12"/>
<feature type="domain" description="DUF8042" evidence="1">
    <location>
        <begin position="148"/>
        <end position="256"/>
    </location>
</feature>
<evidence type="ECO:0000313" key="2">
    <source>
        <dbReference type="EMBL" id="QSQ10404.1"/>
    </source>
</evidence>
<gene>
    <name evidence="2" type="ORF">H0A61_02811</name>
</gene>
<dbReference type="InterPro" id="IPR036390">
    <property type="entry name" value="WH_DNA-bd_sf"/>
</dbReference>
<dbReference type="Proteomes" id="UP000662904">
    <property type="component" value="Chromosome"/>
</dbReference>
<dbReference type="InterPro" id="IPR000944">
    <property type="entry name" value="Tscrpt_reg_Rrf2"/>
</dbReference>
<protein>
    <recommendedName>
        <fullName evidence="1">DUF8042 domain-containing protein</fullName>
    </recommendedName>
</protein>
<accession>A0A8A0RR12</accession>
<dbReference type="SUPFAM" id="SSF46785">
    <property type="entry name" value="Winged helix' DNA-binding domain"/>
    <property type="match status" value="1"/>
</dbReference>
<dbReference type="Pfam" id="PF02082">
    <property type="entry name" value="Rrf2"/>
    <property type="match status" value="1"/>
</dbReference>
<organism evidence="2 3">
    <name type="scientific">Koleobacter methoxysyntrophicus</name>
    <dbReference type="NCBI Taxonomy" id="2751313"/>
    <lineage>
        <taxon>Bacteria</taxon>
        <taxon>Bacillati</taxon>
        <taxon>Bacillota</taxon>
        <taxon>Clostridia</taxon>
        <taxon>Koleobacterales</taxon>
        <taxon>Koleobacteraceae</taxon>
        <taxon>Koleobacter</taxon>
    </lineage>
</organism>
<name>A0A8A0RR12_9FIRM</name>
<evidence type="ECO:0000313" key="3">
    <source>
        <dbReference type="Proteomes" id="UP000662904"/>
    </source>
</evidence>
<evidence type="ECO:0000259" key="1">
    <source>
        <dbReference type="Pfam" id="PF26154"/>
    </source>
</evidence>
<dbReference type="EMBL" id="CP059066">
    <property type="protein sequence ID" value="QSQ10404.1"/>
    <property type="molecule type" value="Genomic_DNA"/>
</dbReference>
<dbReference type="KEGG" id="kme:H0A61_02811"/>